<evidence type="ECO:0000313" key="8">
    <source>
        <dbReference type="Proteomes" id="UP000324585"/>
    </source>
</evidence>
<keyword evidence="4 6" id="KW-1133">Transmembrane helix</keyword>
<dbReference type="GO" id="GO:0005789">
    <property type="term" value="C:endoplasmic reticulum membrane"/>
    <property type="evidence" value="ECO:0007669"/>
    <property type="project" value="InterPro"/>
</dbReference>
<accession>A0A5J4Z686</accession>
<dbReference type="GO" id="GO:0045048">
    <property type="term" value="P:protein insertion into ER membrane"/>
    <property type="evidence" value="ECO:0007669"/>
    <property type="project" value="InterPro"/>
</dbReference>
<dbReference type="GO" id="GO:0044183">
    <property type="term" value="F:protein folding chaperone"/>
    <property type="evidence" value="ECO:0007669"/>
    <property type="project" value="InterPro"/>
</dbReference>
<evidence type="ECO:0000313" key="7">
    <source>
        <dbReference type="EMBL" id="KAA8498157.1"/>
    </source>
</evidence>
<feature type="transmembrane region" description="Helical" evidence="6">
    <location>
        <begin position="34"/>
        <end position="67"/>
    </location>
</feature>
<dbReference type="OrthoDB" id="10447123at2759"/>
<reference evidence="8" key="1">
    <citation type="journal article" date="2019" name="Nat. Commun.">
        <title>Expansion of phycobilisome linker gene families in mesophilic red algae.</title>
        <authorList>
            <person name="Lee J."/>
            <person name="Kim D."/>
            <person name="Bhattacharya D."/>
            <person name="Yoon H.S."/>
        </authorList>
    </citation>
    <scope>NUCLEOTIDE SEQUENCE [LARGE SCALE GENOMIC DNA]</scope>
    <source>
        <strain evidence="8">CCMP 1328</strain>
    </source>
</reference>
<dbReference type="Pfam" id="PF03669">
    <property type="entry name" value="ASTER"/>
    <property type="match status" value="1"/>
</dbReference>
<keyword evidence="3 6" id="KW-0812">Transmembrane</keyword>
<feature type="transmembrane region" description="Helical" evidence="6">
    <location>
        <begin position="79"/>
        <end position="100"/>
    </location>
</feature>
<dbReference type="InterPro" id="IPR005351">
    <property type="entry name" value="ASTER"/>
</dbReference>
<evidence type="ECO:0000256" key="4">
    <source>
        <dbReference type="ARBA" id="ARBA00022989"/>
    </source>
</evidence>
<comment type="subcellular location">
    <subcellularLocation>
        <location evidence="1">Membrane</location>
    </subcellularLocation>
</comment>
<comment type="caution">
    <text evidence="7">The sequence shown here is derived from an EMBL/GenBank/DDBJ whole genome shotgun (WGS) entry which is preliminary data.</text>
</comment>
<evidence type="ECO:0000256" key="2">
    <source>
        <dbReference type="ARBA" id="ARBA00009066"/>
    </source>
</evidence>
<evidence type="ECO:0000256" key="1">
    <source>
        <dbReference type="ARBA" id="ARBA00004370"/>
    </source>
</evidence>
<organism evidence="7 8">
    <name type="scientific">Porphyridium purpureum</name>
    <name type="common">Red alga</name>
    <name type="synonym">Porphyridium cruentum</name>
    <dbReference type="NCBI Taxonomy" id="35688"/>
    <lineage>
        <taxon>Eukaryota</taxon>
        <taxon>Rhodophyta</taxon>
        <taxon>Bangiophyceae</taxon>
        <taxon>Porphyridiales</taxon>
        <taxon>Porphyridiaceae</taxon>
        <taxon>Porphyridium</taxon>
    </lineage>
</organism>
<sequence length="104" mass="11212">MSGVVGDGGAAGSAPRVVPFKHVVKPAEDAPVDAFMLLSMVCGVFVLVFKIRMYCWFTLLFFMASVANSKASEVDSKQLISSFFLVLMTFYMGYIGPMLAARAG</sequence>
<dbReference type="PANTHER" id="PTHR13193:SF0">
    <property type="entry name" value="PAT COMPLEX SUBUNIT ASTERIX"/>
    <property type="match status" value="1"/>
</dbReference>
<evidence type="ECO:0000256" key="5">
    <source>
        <dbReference type="ARBA" id="ARBA00023136"/>
    </source>
</evidence>
<dbReference type="AlphaFoldDB" id="A0A5J4Z686"/>
<keyword evidence="8" id="KW-1185">Reference proteome</keyword>
<protein>
    <submittedName>
        <fullName evidence="7">Protein Asterix</fullName>
    </submittedName>
</protein>
<proteinExistence type="inferred from homology"/>
<dbReference type="OMA" id="SWAVMNS"/>
<dbReference type="EMBL" id="VRMN01000001">
    <property type="protein sequence ID" value="KAA8498157.1"/>
    <property type="molecule type" value="Genomic_DNA"/>
</dbReference>
<dbReference type="Proteomes" id="UP000324585">
    <property type="component" value="Unassembled WGS sequence"/>
</dbReference>
<comment type="similarity">
    <text evidence="2">Belongs to the Asterix family.</text>
</comment>
<gene>
    <name evidence="7" type="ORF">FVE85_5742</name>
</gene>
<evidence type="ECO:0000256" key="6">
    <source>
        <dbReference type="SAM" id="Phobius"/>
    </source>
</evidence>
<name>A0A5J4Z686_PORPP</name>
<evidence type="ECO:0000256" key="3">
    <source>
        <dbReference type="ARBA" id="ARBA00022692"/>
    </source>
</evidence>
<keyword evidence="5 6" id="KW-0472">Membrane</keyword>
<dbReference type="PANTHER" id="PTHR13193">
    <property type="entry name" value="CGI-140"/>
    <property type="match status" value="1"/>
</dbReference>